<protein>
    <submittedName>
        <fullName evidence="2">Uncharacterized protein</fullName>
    </submittedName>
</protein>
<dbReference type="Proteomes" id="UP001327560">
    <property type="component" value="Chromosome 6"/>
</dbReference>
<dbReference type="EMBL" id="CP136895">
    <property type="protein sequence ID" value="WOL10727.1"/>
    <property type="molecule type" value="Genomic_DNA"/>
</dbReference>
<reference evidence="2 3" key="1">
    <citation type="submission" date="2023-10" db="EMBL/GenBank/DDBJ databases">
        <title>Chromosome-scale genome assembly provides insights into flower coloration mechanisms of Canna indica.</title>
        <authorList>
            <person name="Li C."/>
        </authorList>
    </citation>
    <scope>NUCLEOTIDE SEQUENCE [LARGE SCALE GENOMIC DNA]</scope>
    <source>
        <tissue evidence="2">Flower</tissue>
    </source>
</reference>
<dbReference type="AlphaFoldDB" id="A0AAQ3KRP1"/>
<accession>A0AAQ3KRP1</accession>
<proteinExistence type="predicted"/>
<feature type="region of interest" description="Disordered" evidence="1">
    <location>
        <begin position="1"/>
        <end position="21"/>
    </location>
</feature>
<keyword evidence="3" id="KW-1185">Reference proteome</keyword>
<organism evidence="2 3">
    <name type="scientific">Canna indica</name>
    <name type="common">Indian-shot</name>
    <dbReference type="NCBI Taxonomy" id="4628"/>
    <lineage>
        <taxon>Eukaryota</taxon>
        <taxon>Viridiplantae</taxon>
        <taxon>Streptophyta</taxon>
        <taxon>Embryophyta</taxon>
        <taxon>Tracheophyta</taxon>
        <taxon>Spermatophyta</taxon>
        <taxon>Magnoliopsida</taxon>
        <taxon>Liliopsida</taxon>
        <taxon>Zingiberales</taxon>
        <taxon>Cannaceae</taxon>
        <taxon>Canna</taxon>
    </lineage>
</organism>
<evidence type="ECO:0000256" key="1">
    <source>
        <dbReference type="SAM" id="MobiDB-lite"/>
    </source>
</evidence>
<name>A0AAQ3KRP1_9LILI</name>
<sequence>MGGCIGKSMRVAPSAIDGDEGRRPAASRIVRRLRIRMPVMEFEELMKGADGAEIGRVIVAECLRGRWPATDGGVAVSSLEIISEEMT</sequence>
<gene>
    <name evidence="2" type="ORF">Cni_G19486</name>
</gene>
<evidence type="ECO:0000313" key="3">
    <source>
        <dbReference type="Proteomes" id="UP001327560"/>
    </source>
</evidence>
<evidence type="ECO:0000313" key="2">
    <source>
        <dbReference type="EMBL" id="WOL10727.1"/>
    </source>
</evidence>